<dbReference type="InterPro" id="IPR036890">
    <property type="entry name" value="HATPase_C_sf"/>
</dbReference>
<evidence type="ECO:0000256" key="6">
    <source>
        <dbReference type="ARBA" id="ARBA00022777"/>
    </source>
</evidence>
<dbReference type="Proteomes" id="UP001155241">
    <property type="component" value="Unassembled WGS sequence"/>
</dbReference>
<dbReference type="Pfam" id="PF00512">
    <property type="entry name" value="HisKA"/>
    <property type="match status" value="1"/>
</dbReference>
<evidence type="ECO:0000256" key="8">
    <source>
        <dbReference type="ARBA" id="ARBA00023012"/>
    </source>
</evidence>
<evidence type="ECO:0000313" key="10">
    <source>
        <dbReference type="EMBL" id="MCO6047834.1"/>
    </source>
</evidence>
<dbReference type="GO" id="GO:0005524">
    <property type="term" value="F:ATP binding"/>
    <property type="evidence" value="ECO:0007669"/>
    <property type="project" value="UniProtKB-KW"/>
</dbReference>
<dbReference type="InterPro" id="IPR004358">
    <property type="entry name" value="Sig_transdc_His_kin-like_C"/>
</dbReference>
<evidence type="ECO:0000313" key="11">
    <source>
        <dbReference type="Proteomes" id="UP001155241"/>
    </source>
</evidence>
<dbReference type="PRINTS" id="PR00344">
    <property type="entry name" value="BCTRLSENSOR"/>
</dbReference>
<dbReference type="Gene3D" id="3.30.565.10">
    <property type="entry name" value="Histidine kinase-like ATPase, C-terminal domain"/>
    <property type="match status" value="1"/>
</dbReference>
<evidence type="ECO:0000256" key="3">
    <source>
        <dbReference type="ARBA" id="ARBA00022553"/>
    </source>
</evidence>
<dbReference type="PANTHER" id="PTHR43065">
    <property type="entry name" value="SENSOR HISTIDINE KINASE"/>
    <property type="match status" value="1"/>
</dbReference>
<evidence type="ECO:0000256" key="1">
    <source>
        <dbReference type="ARBA" id="ARBA00000085"/>
    </source>
</evidence>
<protein>
    <recommendedName>
        <fullName evidence="2">histidine kinase</fullName>
        <ecNumber evidence="2">2.7.13.3</ecNumber>
    </recommendedName>
</protein>
<dbReference type="EMBL" id="JAMXLR010000092">
    <property type="protein sequence ID" value="MCO6047834.1"/>
    <property type="molecule type" value="Genomic_DNA"/>
</dbReference>
<keyword evidence="5" id="KW-0547">Nucleotide-binding</keyword>
<dbReference type="Gene3D" id="1.10.287.130">
    <property type="match status" value="1"/>
</dbReference>
<keyword evidence="4" id="KW-0808">Transferase</keyword>
<dbReference type="CDD" id="cd00075">
    <property type="entry name" value="HATPase"/>
    <property type="match status" value="1"/>
</dbReference>
<dbReference type="InterPro" id="IPR005467">
    <property type="entry name" value="His_kinase_dom"/>
</dbReference>
<organism evidence="10 11">
    <name type="scientific">Aeoliella straminimaris</name>
    <dbReference type="NCBI Taxonomy" id="2954799"/>
    <lineage>
        <taxon>Bacteria</taxon>
        <taxon>Pseudomonadati</taxon>
        <taxon>Planctomycetota</taxon>
        <taxon>Planctomycetia</taxon>
        <taxon>Pirellulales</taxon>
        <taxon>Lacipirellulaceae</taxon>
        <taxon>Aeoliella</taxon>
    </lineage>
</organism>
<proteinExistence type="predicted"/>
<keyword evidence="6 10" id="KW-0418">Kinase</keyword>
<comment type="catalytic activity">
    <reaction evidence="1">
        <text>ATP + protein L-histidine = ADP + protein N-phospho-L-histidine.</text>
        <dbReference type="EC" id="2.7.13.3"/>
    </reaction>
</comment>
<dbReference type="AlphaFoldDB" id="A0A9X2JL11"/>
<name>A0A9X2JL11_9BACT</name>
<dbReference type="PROSITE" id="PS50109">
    <property type="entry name" value="HIS_KIN"/>
    <property type="match status" value="1"/>
</dbReference>
<keyword evidence="8" id="KW-0902">Two-component regulatory system</keyword>
<reference evidence="10" key="1">
    <citation type="submission" date="2022-06" db="EMBL/GenBank/DDBJ databases">
        <title>Aeoliella straminimaris, a novel planctomycete from sediments.</title>
        <authorList>
            <person name="Vitorino I.R."/>
            <person name="Lage O.M."/>
        </authorList>
    </citation>
    <scope>NUCLEOTIDE SEQUENCE</scope>
    <source>
        <strain evidence="10">ICT_H6.2</strain>
    </source>
</reference>
<evidence type="ECO:0000256" key="7">
    <source>
        <dbReference type="ARBA" id="ARBA00022840"/>
    </source>
</evidence>
<evidence type="ECO:0000256" key="2">
    <source>
        <dbReference type="ARBA" id="ARBA00012438"/>
    </source>
</evidence>
<keyword evidence="3" id="KW-0597">Phosphoprotein</keyword>
<accession>A0A9X2JL11</accession>
<keyword evidence="11" id="KW-1185">Reference proteome</keyword>
<evidence type="ECO:0000259" key="9">
    <source>
        <dbReference type="PROSITE" id="PS50109"/>
    </source>
</evidence>
<evidence type="ECO:0000256" key="5">
    <source>
        <dbReference type="ARBA" id="ARBA00022741"/>
    </source>
</evidence>
<dbReference type="SMART" id="SM00387">
    <property type="entry name" value="HATPase_c"/>
    <property type="match status" value="1"/>
</dbReference>
<dbReference type="EC" id="2.7.13.3" evidence="2"/>
<gene>
    <name evidence="10" type="ORF">NG895_28345</name>
</gene>
<dbReference type="InterPro" id="IPR036097">
    <property type="entry name" value="HisK_dim/P_sf"/>
</dbReference>
<dbReference type="Pfam" id="PF02518">
    <property type="entry name" value="HATPase_c"/>
    <property type="match status" value="1"/>
</dbReference>
<dbReference type="SUPFAM" id="SSF55874">
    <property type="entry name" value="ATPase domain of HSP90 chaperone/DNA topoisomerase II/histidine kinase"/>
    <property type="match status" value="1"/>
</dbReference>
<dbReference type="SUPFAM" id="SSF47384">
    <property type="entry name" value="Homodimeric domain of signal transducing histidine kinase"/>
    <property type="match status" value="1"/>
</dbReference>
<keyword evidence="7" id="KW-0067">ATP-binding</keyword>
<sequence length="403" mass="42819">MLWLPALCSSTGTLPVAVADASAVALESALLEPDGAVDILSSALLIDPWLVRWANCCPTTHASTVAELAAHVSQRLSSRLASAAAHPLAYTQVDDLAAGDFAAQAAGLLAGATQSLPHGEAAVHSPHFFRAVTQAPSQSMGASIDYLRVAAGIGWRLPRLVQRLAWYEQLESDFDTALEQAKLDAMKELAYGASHEVNNPLANISGRAQALLRDETDSKRRRMLASIDAQALRAHEMISDLMLFARPPALELEPTELAKLVDQVVSELASQAADRAIDLVIEPACESPIASIDPTQILVAIQALVQNSMDAIGHGGRVSVSLAREAHQVVLRVADTGPGIADEVRQHMFEPFYSGREAGRGLGFGLSKCWRIVTLHGGTVKLESTSPAGSLFAARLPLVIEES</sequence>
<dbReference type="RefSeq" id="WP_252855941.1">
    <property type="nucleotide sequence ID" value="NZ_JAMXLR010000092.1"/>
</dbReference>
<dbReference type="PANTHER" id="PTHR43065:SF10">
    <property type="entry name" value="PEROXIDE STRESS-ACTIVATED HISTIDINE KINASE MAK3"/>
    <property type="match status" value="1"/>
</dbReference>
<dbReference type="SMART" id="SM00388">
    <property type="entry name" value="HisKA"/>
    <property type="match status" value="1"/>
</dbReference>
<dbReference type="InterPro" id="IPR003661">
    <property type="entry name" value="HisK_dim/P_dom"/>
</dbReference>
<dbReference type="InterPro" id="IPR003594">
    <property type="entry name" value="HATPase_dom"/>
</dbReference>
<dbReference type="GO" id="GO:0000155">
    <property type="term" value="F:phosphorelay sensor kinase activity"/>
    <property type="evidence" value="ECO:0007669"/>
    <property type="project" value="InterPro"/>
</dbReference>
<dbReference type="CDD" id="cd00082">
    <property type="entry name" value="HisKA"/>
    <property type="match status" value="1"/>
</dbReference>
<feature type="domain" description="Histidine kinase" evidence="9">
    <location>
        <begin position="192"/>
        <end position="400"/>
    </location>
</feature>
<comment type="caution">
    <text evidence="10">The sequence shown here is derived from an EMBL/GenBank/DDBJ whole genome shotgun (WGS) entry which is preliminary data.</text>
</comment>
<evidence type="ECO:0000256" key="4">
    <source>
        <dbReference type="ARBA" id="ARBA00022679"/>
    </source>
</evidence>